<proteinExistence type="predicted"/>
<dbReference type="EnsemblPlants" id="Ma05_t18310.1">
    <property type="protein sequence ID" value="Ma05_p18310.1"/>
    <property type="gene ID" value="Ma05_g18310"/>
</dbReference>
<protein>
    <submittedName>
        <fullName evidence="2">(wild Malaysian banana) hypothetical protein</fullName>
    </submittedName>
</protein>
<accession>A0A804J5U9</accession>
<evidence type="ECO:0000313" key="4">
    <source>
        <dbReference type="Proteomes" id="UP000012960"/>
    </source>
</evidence>
<dbReference type="Gramene" id="Ma05_t18310.1">
    <property type="protein sequence ID" value="Ma05_p18310.1"/>
    <property type="gene ID" value="Ma05_g18310"/>
</dbReference>
<reference evidence="3" key="2">
    <citation type="submission" date="2021-05" db="UniProtKB">
        <authorList>
            <consortium name="EnsemblPlants"/>
        </authorList>
    </citation>
    <scope>IDENTIFICATION</scope>
    <source>
        <strain evidence="3">subsp. malaccensis</strain>
    </source>
</reference>
<feature type="compositionally biased region" description="Basic and acidic residues" evidence="1">
    <location>
        <begin position="63"/>
        <end position="87"/>
    </location>
</feature>
<gene>
    <name evidence="2" type="ORF">GSMUA_271450.1</name>
</gene>
<keyword evidence="4" id="KW-1185">Reference proteome</keyword>
<name>A0A804J5U9_MUSAM</name>
<evidence type="ECO:0000256" key="1">
    <source>
        <dbReference type="SAM" id="MobiDB-lite"/>
    </source>
</evidence>
<dbReference type="InParanoid" id="A0A804J5U9"/>
<dbReference type="EMBL" id="HG996470">
    <property type="protein sequence ID" value="CAG1838968.1"/>
    <property type="molecule type" value="Genomic_DNA"/>
</dbReference>
<dbReference type="AlphaFoldDB" id="A0A804J5U9"/>
<sequence length="122" mass="13820">MPPQDGAPVKDTNLRSTQRMIYELEASCSRGESCNRDTVEEEATIEVQQGRKLQKRGSYNDATIEKKATTKEERWGSAGERNTRDATAEGNGRWYRVAVEKIVIVHRGGKIYRTDGLTMEKQ</sequence>
<dbReference type="Proteomes" id="UP000012960">
    <property type="component" value="Unplaced"/>
</dbReference>
<reference evidence="2" key="1">
    <citation type="submission" date="2021-03" db="EMBL/GenBank/DDBJ databases">
        <authorList>
            <consortium name="Genoscope - CEA"/>
            <person name="William W."/>
        </authorList>
    </citation>
    <scope>NUCLEOTIDE SEQUENCE</scope>
    <source>
        <strain evidence="2">Doubled-haploid Pahang</strain>
    </source>
</reference>
<evidence type="ECO:0000313" key="2">
    <source>
        <dbReference type="EMBL" id="CAG1838968.1"/>
    </source>
</evidence>
<evidence type="ECO:0000313" key="3">
    <source>
        <dbReference type="EnsemblPlants" id="Ma05_p18310.1"/>
    </source>
</evidence>
<organism evidence="3 4">
    <name type="scientific">Musa acuminata subsp. malaccensis</name>
    <name type="common">Wild banana</name>
    <name type="synonym">Musa malaccensis</name>
    <dbReference type="NCBI Taxonomy" id="214687"/>
    <lineage>
        <taxon>Eukaryota</taxon>
        <taxon>Viridiplantae</taxon>
        <taxon>Streptophyta</taxon>
        <taxon>Embryophyta</taxon>
        <taxon>Tracheophyta</taxon>
        <taxon>Spermatophyta</taxon>
        <taxon>Magnoliopsida</taxon>
        <taxon>Liliopsida</taxon>
        <taxon>Zingiberales</taxon>
        <taxon>Musaceae</taxon>
        <taxon>Musa</taxon>
    </lineage>
</organism>
<feature type="region of interest" description="Disordered" evidence="1">
    <location>
        <begin position="49"/>
        <end position="91"/>
    </location>
</feature>